<feature type="non-terminal residue" evidence="1">
    <location>
        <position position="90"/>
    </location>
</feature>
<evidence type="ECO:0000313" key="1">
    <source>
        <dbReference type="EMBL" id="KAF3853612.1"/>
    </source>
</evidence>
<organism evidence="1 2">
    <name type="scientific">Dissostichus mawsoni</name>
    <name type="common">Antarctic cod</name>
    <dbReference type="NCBI Taxonomy" id="36200"/>
    <lineage>
        <taxon>Eukaryota</taxon>
        <taxon>Metazoa</taxon>
        <taxon>Chordata</taxon>
        <taxon>Craniata</taxon>
        <taxon>Vertebrata</taxon>
        <taxon>Euteleostomi</taxon>
        <taxon>Actinopterygii</taxon>
        <taxon>Neopterygii</taxon>
        <taxon>Teleostei</taxon>
        <taxon>Neoteleostei</taxon>
        <taxon>Acanthomorphata</taxon>
        <taxon>Eupercaria</taxon>
        <taxon>Perciformes</taxon>
        <taxon>Notothenioidei</taxon>
        <taxon>Nototheniidae</taxon>
        <taxon>Dissostichus</taxon>
    </lineage>
</organism>
<dbReference type="EMBL" id="JAAKFY010000008">
    <property type="protein sequence ID" value="KAF3853612.1"/>
    <property type="molecule type" value="Genomic_DNA"/>
</dbReference>
<proteinExistence type="predicted"/>
<name>A0A7J5YVJ0_DISMA</name>
<keyword evidence="2" id="KW-1185">Reference proteome</keyword>
<sequence length="90" mass="9903">MGWGAAVSAQHHASWKCHRKQQKLQVCSQPHLNTQTCSAWLQEVPVSGNRVISALPHLKNVDYSSVTCAERRMVTPGIKAANMAEHQAVT</sequence>
<accession>A0A7J5YVJ0</accession>
<dbReference type="AlphaFoldDB" id="A0A7J5YVJ0"/>
<evidence type="ECO:0000313" key="2">
    <source>
        <dbReference type="Proteomes" id="UP000518266"/>
    </source>
</evidence>
<reference evidence="1 2" key="1">
    <citation type="submission" date="2020-03" db="EMBL/GenBank/DDBJ databases">
        <title>Dissostichus mawsoni Genome sequencing and assembly.</title>
        <authorList>
            <person name="Park H."/>
        </authorList>
    </citation>
    <scope>NUCLEOTIDE SEQUENCE [LARGE SCALE GENOMIC DNA]</scope>
    <source>
        <strain evidence="1">DM0001</strain>
        <tissue evidence="1">Muscle</tissue>
    </source>
</reference>
<protein>
    <submittedName>
        <fullName evidence="1">Uncharacterized protein</fullName>
    </submittedName>
</protein>
<comment type="caution">
    <text evidence="1">The sequence shown here is derived from an EMBL/GenBank/DDBJ whole genome shotgun (WGS) entry which is preliminary data.</text>
</comment>
<gene>
    <name evidence="1" type="ORF">F7725_014300</name>
</gene>
<dbReference type="Proteomes" id="UP000518266">
    <property type="component" value="Unassembled WGS sequence"/>
</dbReference>